<keyword evidence="1" id="KW-0472">Membrane</keyword>
<reference evidence="2 3" key="1">
    <citation type="journal article" date="2019" name="Emerg. Microbes Infect.">
        <title>Comprehensive subspecies identification of 175 nontuberculous mycobacteria species based on 7547 genomic profiles.</title>
        <authorList>
            <person name="Matsumoto Y."/>
            <person name="Kinjo T."/>
            <person name="Motooka D."/>
            <person name="Nabeya D."/>
            <person name="Jung N."/>
            <person name="Uechi K."/>
            <person name="Horii T."/>
            <person name="Iida T."/>
            <person name="Fujita J."/>
            <person name="Nakamura S."/>
        </authorList>
    </citation>
    <scope>NUCLEOTIDE SEQUENCE [LARGE SCALE GENOMIC DNA]</scope>
    <source>
        <strain evidence="2 3">JCM 6370</strain>
    </source>
</reference>
<organism evidence="2 3">
    <name type="scientific">Mycolicibacterium pulveris</name>
    <name type="common">Mycobacterium pulveris</name>
    <dbReference type="NCBI Taxonomy" id="36813"/>
    <lineage>
        <taxon>Bacteria</taxon>
        <taxon>Bacillati</taxon>
        <taxon>Actinomycetota</taxon>
        <taxon>Actinomycetes</taxon>
        <taxon>Mycobacteriales</taxon>
        <taxon>Mycobacteriaceae</taxon>
        <taxon>Mycolicibacterium</taxon>
    </lineage>
</organism>
<protein>
    <submittedName>
        <fullName evidence="2">Uncharacterized protein</fullName>
    </submittedName>
</protein>
<keyword evidence="3" id="KW-1185">Reference proteome</keyword>
<accession>A0A7I7UDJ1</accession>
<name>A0A7I7UDJ1_MYCPV</name>
<feature type="transmembrane region" description="Helical" evidence="1">
    <location>
        <begin position="129"/>
        <end position="150"/>
    </location>
</feature>
<dbReference type="EMBL" id="AP022599">
    <property type="protein sequence ID" value="BBY79528.1"/>
    <property type="molecule type" value="Genomic_DNA"/>
</dbReference>
<feature type="transmembrane region" description="Helical" evidence="1">
    <location>
        <begin position="7"/>
        <end position="26"/>
    </location>
</feature>
<evidence type="ECO:0000313" key="3">
    <source>
        <dbReference type="Proteomes" id="UP000467252"/>
    </source>
</evidence>
<keyword evidence="1" id="KW-0812">Transmembrane</keyword>
<evidence type="ECO:0000256" key="1">
    <source>
        <dbReference type="SAM" id="Phobius"/>
    </source>
</evidence>
<dbReference type="RefSeq" id="WP_235674451.1">
    <property type="nucleotide sequence ID" value="NZ_AP022599.1"/>
</dbReference>
<feature type="transmembrane region" description="Helical" evidence="1">
    <location>
        <begin position="96"/>
        <end position="117"/>
    </location>
</feature>
<feature type="transmembrane region" description="Helical" evidence="1">
    <location>
        <begin position="46"/>
        <end position="68"/>
    </location>
</feature>
<dbReference type="AlphaFoldDB" id="A0A7I7UDJ1"/>
<sequence>MATTAAYIRTQAAVAGLINFVVNPAIDWLSLRHKGAQPIWGADGLVVNFVITSLILSTLVGIFAQWGVRREEKAGRVHSRNASSSRWLHRLPRRGWVAGPVLGAAAAVVVIALFWALHGLGMTKWSLAALMAVKAVYCGLLGFLVARWVISRHLA</sequence>
<proteinExistence type="predicted"/>
<keyword evidence="1" id="KW-1133">Transmembrane helix</keyword>
<gene>
    <name evidence="2" type="ORF">MPUL_06860</name>
</gene>
<dbReference type="Proteomes" id="UP000467252">
    <property type="component" value="Chromosome"/>
</dbReference>
<evidence type="ECO:0000313" key="2">
    <source>
        <dbReference type="EMBL" id="BBY79528.1"/>
    </source>
</evidence>